<dbReference type="EMBL" id="JAEUBG010000603">
    <property type="protein sequence ID" value="KAH3687882.1"/>
    <property type="molecule type" value="Genomic_DNA"/>
</dbReference>
<sequence>MRDHRCLSSWEVLELKRAILLACCYIEEFTRQLLTVRQSRAIDSSPHTTAIQRTNTFFHSCDELVGQEFLHAESILKEINLILPFSKEDTLYISEAFEL</sequence>
<reference evidence="1" key="2">
    <citation type="submission" date="2021-01" db="EMBL/GenBank/DDBJ databases">
        <authorList>
            <person name="Schikora-Tamarit M.A."/>
        </authorList>
    </citation>
    <scope>NUCLEOTIDE SEQUENCE</scope>
    <source>
        <strain evidence="1">CBS2887</strain>
    </source>
</reference>
<proteinExistence type="predicted"/>
<evidence type="ECO:0000313" key="2">
    <source>
        <dbReference type="Proteomes" id="UP000774326"/>
    </source>
</evidence>
<gene>
    <name evidence="1" type="ORF">WICPIJ_001135</name>
</gene>
<reference evidence="1" key="1">
    <citation type="journal article" date="2021" name="Open Biol.">
        <title>Shared evolutionary footprints suggest mitochondrial oxidative damage underlies multiple complex I losses in fungi.</title>
        <authorList>
            <person name="Schikora-Tamarit M.A."/>
            <person name="Marcet-Houben M."/>
            <person name="Nosek J."/>
            <person name="Gabaldon T."/>
        </authorList>
    </citation>
    <scope>NUCLEOTIDE SEQUENCE</scope>
    <source>
        <strain evidence="1">CBS2887</strain>
    </source>
</reference>
<keyword evidence="2" id="KW-1185">Reference proteome</keyword>
<name>A0A9P8QEA7_WICPI</name>
<accession>A0A9P8QEA7</accession>
<comment type="caution">
    <text evidence="1">The sequence shown here is derived from an EMBL/GenBank/DDBJ whole genome shotgun (WGS) entry which is preliminary data.</text>
</comment>
<dbReference type="AlphaFoldDB" id="A0A9P8QEA7"/>
<protein>
    <submittedName>
        <fullName evidence="1">Uncharacterized protein</fullName>
    </submittedName>
</protein>
<evidence type="ECO:0000313" key="1">
    <source>
        <dbReference type="EMBL" id="KAH3687882.1"/>
    </source>
</evidence>
<dbReference type="Proteomes" id="UP000774326">
    <property type="component" value="Unassembled WGS sequence"/>
</dbReference>
<organism evidence="1 2">
    <name type="scientific">Wickerhamomyces pijperi</name>
    <name type="common">Yeast</name>
    <name type="synonym">Pichia pijperi</name>
    <dbReference type="NCBI Taxonomy" id="599730"/>
    <lineage>
        <taxon>Eukaryota</taxon>
        <taxon>Fungi</taxon>
        <taxon>Dikarya</taxon>
        <taxon>Ascomycota</taxon>
        <taxon>Saccharomycotina</taxon>
        <taxon>Saccharomycetes</taxon>
        <taxon>Phaffomycetales</taxon>
        <taxon>Wickerhamomycetaceae</taxon>
        <taxon>Wickerhamomyces</taxon>
    </lineage>
</organism>